<dbReference type="InterPro" id="IPR053182">
    <property type="entry name" value="YobU-like_regulator"/>
</dbReference>
<dbReference type="PANTHER" id="PTHR36444:SF2">
    <property type="entry name" value="TRANSCRIPTIONAL REGULATOR PROTEIN YOBU-RELATED"/>
    <property type="match status" value="1"/>
</dbReference>
<keyword evidence="3" id="KW-1185">Reference proteome</keyword>
<dbReference type="InterPro" id="IPR010499">
    <property type="entry name" value="AraC_E-bd"/>
</dbReference>
<dbReference type="STRING" id="1884381.SAMN05518846_108279"/>
<reference evidence="3" key="1">
    <citation type="submission" date="2016-10" db="EMBL/GenBank/DDBJ databases">
        <authorList>
            <person name="Varghese N."/>
            <person name="Submissions S."/>
        </authorList>
    </citation>
    <scope>NUCLEOTIDE SEQUENCE [LARGE SCALE GENOMIC DNA]</scope>
    <source>
        <strain evidence="3">OK042</strain>
    </source>
</reference>
<accession>A0A1I3WR83</accession>
<dbReference type="InterPro" id="IPR011256">
    <property type="entry name" value="Reg_factor_effector_dom_sf"/>
</dbReference>
<proteinExistence type="predicted"/>
<feature type="domain" description="AraC effector-binding" evidence="1">
    <location>
        <begin position="4"/>
        <end position="161"/>
    </location>
</feature>
<dbReference type="PANTHER" id="PTHR36444">
    <property type="entry name" value="TRANSCRIPTIONAL REGULATOR PROTEIN YOBU-RELATED"/>
    <property type="match status" value="1"/>
</dbReference>
<dbReference type="EMBL" id="FORT01000008">
    <property type="protein sequence ID" value="SFK10028.1"/>
    <property type="molecule type" value="Genomic_DNA"/>
</dbReference>
<dbReference type="Proteomes" id="UP000198915">
    <property type="component" value="Unassembled WGS sequence"/>
</dbReference>
<gene>
    <name evidence="2" type="ORF">SAMN05518846_108279</name>
</gene>
<evidence type="ECO:0000313" key="2">
    <source>
        <dbReference type="EMBL" id="SFK10028.1"/>
    </source>
</evidence>
<keyword evidence="2" id="KW-0238">DNA-binding</keyword>
<dbReference type="AlphaFoldDB" id="A0A1I3WR83"/>
<dbReference type="Pfam" id="PF14526">
    <property type="entry name" value="Cass2"/>
    <property type="match status" value="1"/>
</dbReference>
<dbReference type="InterPro" id="IPR029441">
    <property type="entry name" value="Cass2"/>
</dbReference>
<dbReference type="GO" id="GO:0003677">
    <property type="term" value="F:DNA binding"/>
    <property type="evidence" value="ECO:0007669"/>
    <property type="project" value="UniProtKB-KW"/>
</dbReference>
<dbReference type="SMART" id="SM00871">
    <property type="entry name" value="AraC_E_bind"/>
    <property type="match status" value="1"/>
</dbReference>
<evidence type="ECO:0000313" key="3">
    <source>
        <dbReference type="Proteomes" id="UP000198915"/>
    </source>
</evidence>
<name>A0A1I3WR83_9BACL</name>
<dbReference type="SUPFAM" id="SSF55136">
    <property type="entry name" value="Probable bacterial effector-binding domain"/>
    <property type="match status" value="1"/>
</dbReference>
<dbReference type="RefSeq" id="WP_246070950.1">
    <property type="nucleotide sequence ID" value="NZ_BJOE01000017.1"/>
</dbReference>
<dbReference type="Gene3D" id="3.20.80.10">
    <property type="entry name" value="Regulatory factor, effector binding domain"/>
    <property type="match status" value="1"/>
</dbReference>
<evidence type="ECO:0000259" key="1">
    <source>
        <dbReference type="SMART" id="SM00871"/>
    </source>
</evidence>
<sequence>MKQVEGSIVVVPQKLLIGVSFSGTFPALVAEMPKVWEMFLQRQPEIAQVIDPHVRYDISSENQKYQFFTEYIAVEVEAFAQIPAGMVGLTLPEKTYARFRHEGPMEQVQQTYLGAFQWVKDNGHLVDEQALRMERYDDRFVPSVHASERKENAYEIYLPLSS</sequence>
<protein>
    <submittedName>
        <fullName evidence="2">Predicted transcriptional regulator YdeE, contains AraC-type DNA-binding domain</fullName>
    </submittedName>
</protein>
<organism evidence="2 3">
    <name type="scientific">Brevibacillus centrosporus</name>
    <dbReference type="NCBI Taxonomy" id="54910"/>
    <lineage>
        <taxon>Bacteria</taxon>
        <taxon>Bacillati</taxon>
        <taxon>Bacillota</taxon>
        <taxon>Bacilli</taxon>
        <taxon>Bacillales</taxon>
        <taxon>Paenibacillaceae</taxon>
        <taxon>Brevibacillus</taxon>
    </lineage>
</organism>